<evidence type="ECO:0000313" key="13">
    <source>
        <dbReference type="Proteomes" id="UP000278962"/>
    </source>
</evidence>
<dbReference type="GO" id="GO:0000155">
    <property type="term" value="F:phosphorelay sensor kinase activity"/>
    <property type="evidence" value="ECO:0007669"/>
    <property type="project" value="InterPro"/>
</dbReference>
<dbReference type="Gene3D" id="3.30.565.10">
    <property type="entry name" value="Histidine kinase-like ATPase, C-terminal domain"/>
    <property type="match status" value="1"/>
</dbReference>
<dbReference type="Pfam" id="PF07730">
    <property type="entry name" value="HisKA_3"/>
    <property type="match status" value="1"/>
</dbReference>
<keyword evidence="4" id="KW-0808">Transferase</keyword>
<reference evidence="12 13" key="1">
    <citation type="submission" date="2018-10" db="EMBL/GenBank/DDBJ databases">
        <title>Genomic Encyclopedia of Archaeal and Bacterial Type Strains, Phase II (KMG-II): from individual species to whole genera.</title>
        <authorList>
            <person name="Goeker M."/>
        </authorList>
    </citation>
    <scope>NUCLEOTIDE SEQUENCE [LARGE SCALE GENOMIC DNA]</scope>
    <source>
        <strain evidence="12 13">DSM 14954</strain>
    </source>
</reference>
<evidence type="ECO:0000256" key="9">
    <source>
        <dbReference type="SAM" id="Phobius"/>
    </source>
</evidence>
<keyword evidence="5" id="KW-0547">Nucleotide-binding</keyword>
<dbReference type="Proteomes" id="UP000278962">
    <property type="component" value="Unassembled WGS sequence"/>
</dbReference>
<keyword evidence="13" id="KW-1185">Reference proteome</keyword>
<dbReference type="EC" id="2.7.13.3" evidence="2"/>
<dbReference type="Gene3D" id="1.20.5.1930">
    <property type="match status" value="1"/>
</dbReference>
<sequence>MPRRADILWAVLAVAGSLVVLLGGDDGGAAGVLLAVAACAPIAARRTHPLPAAVTALALAALGMALGYTAVVPVLAGLVLCSQAAIHSASRVTLPLTAYAGAVMAAAVAIAGTDPVTPLIMRVVLGFAIGATPVLIGGSIRRERERTREAQEFARRIAELRDRDVERAVAEERLRIARDVHDITGHHLSAISLQAAGASGARGALSDPEVRDALGRIHRLTSEALGQTRRALGVLRASGPATLAPTPRLEQLDQLLEPARAAGLAVDLQLDGSARPLSDEIEVCAYRVLQESLTNVVRHSHATSVRVRVAYGDRELTVEVVDDGVGRPAAPGGGIGGMRERVAIVGGDFSAGPSGRGWTVRASLPLSAQPSGERPRALGATP</sequence>
<feature type="transmembrane region" description="Helical" evidence="9">
    <location>
        <begin position="119"/>
        <end position="138"/>
    </location>
</feature>
<dbReference type="EMBL" id="RBIL01000001">
    <property type="protein sequence ID" value="RKQ92737.1"/>
    <property type="molecule type" value="Genomic_DNA"/>
</dbReference>
<proteinExistence type="predicted"/>
<evidence type="ECO:0000256" key="5">
    <source>
        <dbReference type="ARBA" id="ARBA00022741"/>
    </source>
</evidence>
<organism evidence="12 13">
    <name type="scientific">Solirubrobacter pauli</name>
    <dbReference type="NCBI Taxonomy" id="166793"/>
    <lineage>
        <taxon>Bacteria</taxon>
        <taxon>Bacillati</taxon>
        <taxon>Actinomycetota</taxon>
        <taxon>Thermoleophilia</taxon>
        <taxon>Solirubrobacterales</taxon>
        <taxon>Solirubrobacteraceae</taxon>
        <taxon>Solirubrobacter</taxon>
    </lineage>
</organism>
<evidence type="ECO:0000256" key="8">
    <source>
        <dbReference type="ARBA" id="ARBA00023012"/>
    </source>
</evidence>
<dbReference type="InterPro" id="IPR036890">
    <property type="entry name" value="HATPase_C_sf"/>
</dbReference>
<feature type="transmembrane region" description="Helical" evidence="9">
    <location>
        <begin position="55"/>
        <end position="80"/>
    </location>
</feature>
<evidence type="ECO:0000256" key="6">
    <source>
        <dbReference type="ARBA" id="ARBA00022777"/>
    </source>
</evidence>
<keyword evidence="9" id="KW-1133">Transmembrane helix</keyword>
<dbReference type="AlphaFoldDB" id="A0A660LCF4"/>
<evidence type="ECO:0000259" key="10">
    <source>
        <dbReference type="Pfam" id="PF02518"/>
    </source>
</evidence>
<dbReference type="InterPro" id="IPR003594">
    <property type="entry name" value="HATPase_dom"/>
</dbReference>
<evidence type="ECO:0000259" key="11">
    <source>
        <dbReference type="Pfam" id="PF07730"/>
    </source>
</evidence>
<accession>A0A660LCF4</accession>
<dbReference type="InterPro" id="IPR011712">
    <property type="entry name" value="Sig_transdc_His_kin_sub3_dim/P"/>
</dbReference>
<gene>
    <name evidence="12" type="ORF">C8N24_2590</name>
</gene>
<feature type="transmembrane region" description="Helical" evidence="9">
    <location>
        <begin position="92"/>
        <end position="113"/>
    </location>
</feature>
<dbReference type="Pfam" id="PF02518">
    <property type="entry name" value="HATPase_c"/>
    <property type="match status" value="1"/>
</dbReference>
<evidence type="ECO:0000256" key="3">
    <source>
        <dbReference type="ARBA" id="ARBA00022553"/>
    </source>
</evidence>
<feature type="domain" description="Histidine kinase/HSP90-like ATPase" evidence="10">
    <location>
        <begin position="285"/>
        <end position="366"/>
    </location>
</feature>
<keyword evidence="9" id="KW-0812">Transmembrane</keyword>
<dbReference type="PANTHER" id="PTHR24421:SF10">
    <property type="entry name" value="NITRATE_NITRITE SENSOR PROTEIN NARQ"/>
    <property type="match status" value="1"/>
</dbReference>
<dbReference type="SUPFAM" id="SSF55874">
    <property type="entry name" value="ATPase domain of HSP90 chaperone/DNA topoisomerase II/histidine kinase"/>
    <property type="match status" value="1"/>
</dbReference>
<evidence type="ECO:0000256" key="2">
    <source>
        <dbReference type="ARBA" id="ARBA00012438"/>
    </source>
</evidence>
<protein>
    <recommendedName>
        <fullName evidence="2">histidine kinase</fullName>
        <ecNumber evidence="2">2.7.13.3</ecNumber>
    </recommendedName>
</protein>
<dbReference type="InterPro" id="IPR050482">
    <property type="entry name" value="Sensor_HK_TwoCompSys"/>
</dbReference>
<evidence type="ECO:0000313" key="12">
    <source>
        <dbReference type="EMBL" id="RKQ92737.1"/>
    </source>
</evidence>
<keyword evidence="7" id="KW-0067">ATP-binding</keyword>
<keyword evidence="6 12" id="KW-0418">Kinase</keyword>
<dbReference type="PANTHER" id="PTHR24421">
    <property type="entry name" value="NITRATE/NITRITE SENSOR PROTEIN NARX-RELATED"/>
    <property type="match status" value="1"/>
</dbReference>
<evidence type="ECO:0000256" key="1">
    <source>
        <dbReference type="ARBA" id="ARBA00000085"/>
    </source>
</evidence>
<keyword evidence="3" id="KW-0597">Phosphoprotein</keyword>
<name>A0A660LCF4_9ACTN</name>
<comment type="catalytic activity">
    <reaction evidence="1">
        <text>ATP + protein L-histidine = ADP + protein N-phospho-L-histidine.</text>
        <dbReference type="EC" id="2.7.13.3"/>
    </reaction>
</comment>
<dbReference type="GO" id="GO:0046983">
    <property type="term" value="F:protein dimerization activity"/>
    <property type="evidence" value="ECO:0007669"/>
    <property type="project" value="InterPro"/>
</dbReference>
<dbReference type="RefSeq" id="WP_170179053.1">
    <property type="nucleotide sequence ID" value="NZ_RBIL01000001.1"/>
</dbReference>
<feature type="domain" description="Signal transduction histidine kinase subgroup 3 dimerisation and phosphoacceptor" evidence="11">
    <location>
        <begin position="172"/>
        <end position="237"/>
    </location>
</feature>
<comment type="caution">
    <text evidence="12">The sequence shown here is derived from an EMBL/GenBank/DDBJ whole genome shotgun (WGS) entry which is preliminary data.</text>
</comment>
<dbReference type="GO" id="GO:0016020">
    <property type="term" value="C:membrane"/>
    <property type="evidence" value="ECO:0007669"/>
    <property type="project" value="InterPro"/>
</dbReference>
<keyword evidence="8" id="KW-0902">Two-component regulatory system</keyword>
<keyword evidence="9" id="KW-0472">Membrane</keyword>
<evidence type="ECO:0000256" key="4">
    <source>
        <dbReference type="ARBA" id="ARBA00022679"/>
    </source>
</evidence>
<dbReference type="CDD" id="cd16917">
    <property type="entry name" value="HATPase_UhpB-NarQ-NarX-like"/>
    <property type="match status" value="1"/>
</dbReference>
<evidence type="ECO:0000256" key="7">
    <source>
        <dbReference type="ARBA" id="ARBA00022840"/>
    </source>
</evidence>
<dbReference type="GO" id="GO:0005524">
    <property type="term" value="F:ATP binding"/>
    <property type="evidence" value="ECO:0007669"/>
    <property type="project" value="UniProtKB-KW"/>
</dbReference>